<accession>A0A3B4YCP6</accession>
<name>A0A3B4YCP6_SERLL</name>
<dbReference type="AlphaFoldDB" id="A0A3B4YCP6"/>
<keyword evidence="2" id="KW-1185">Reference proteome</keyword>
<proteinExistence type="predicted"/>
<reference evidence="1" key="1">
    <citation type="submission" date="2025-08" db="UniProtKB">
        <authorList>
            <consortium name="Ensembl"/>
        </authorList>
    </citation>
    <scope>IDENTIFICATION</scope>
</reference>
<protein>
    <submittedName>
        <fullName evidence="1">Uncharacterized protein</fullName>
    </submittedName>
</protein>
<evidence type="ECO:0000313" key="2">
    <source>
        <dbReference type="Proteomes" id="UP000261360"/>
    </source>
</evidence>
<sequence>MLKCPNLHDVLEDSLHTTIRMIMLLHTVTTVRAVHLVLKMWNIRSLDPRQTCVNMHHLTFPAVSGVIFQVKWRSRLWIYCQAVQT</sequence>
<dbReference type="Proteomes" id="UP000261360">
    <property type="component" value="Unplaced"/>
</dbReference>
<reference evidence="1" key="2">
    <citation type="submission" date="2025-09" db="UniProtKB">
        <authorList>
            <consortium name="Ensembl"/>
        </authorList>
    </citation>
    <scope>IDENTIFICATION</scope>
</reference>
<organism evidence="1 2">
    <name type="scientific">Seriola lalandi dorsalis</name>
    <dbReference type="NCBI Taxonomy" id="1841481"/>
    <lineage>
        <taxon>Eukaryota</taxon>
        <taxon>Metazoa</taxon>
        <taxon>Chordata</taxon>
        <taxon>Craniata</taxon>
        <taxon>Vertebrata</taxon>
        <taxon>Euteleostomi</taxon>
        <taxon>Actinopterygii</taxon>
        <taxon>Neopterygii</taxon>
        <taxon>Teleostei</taxon>
        <taxon>Neoteleostei</taxon>
        <taxon>Acanthomorphata</taxon>
        <taxon>Carangaria</taxon>
        <taxon>Carangiformes</taxon>
        <taxon>Carangidae</taxon>
        <taxon>Seriola</taxon>
    </lineage>
</organism>
<evidence type="ECO:0000313" key="1">
    <source>
        <dbReference type="Ensembl" id="ENSSLDP00000020829.1"/>
    </source>
</evidence>
<dbReference type="Ensembl" id="ENSSLDT00000021524.1">
    <property type="protein sequence ID" value="ENSSLDP00000020829.1"/>
    <property type="gene ID" value="ENSSLDG00000016289.1"/>
</dbReference>